<organism evidence="11">
    <name type="scientific">Cacopsylla melanoneura</name>
    <dbReference type="NCBI Taxonomy" id="428564"/>
    <lineage>
        <taxon>Eukaryota</taxon>
        <taxon>Metazoa</taxon>
        <taxon>Ecdysozoa</taxon>
        <taxon>Arthropoda</taxon>
        <taxon>Hexapoda</taxon>
        <taxon>Insecta</taxon>
        <taxon>Pterygota</taxon>
        <taxon>Neoptera</taxon>
        <taxon>Paraneoptera</taxon>
        <taxon>Hemiptera</taxon>
        <taxon>Sternorrhyncha</taxon>
        <taxon>Psylloidea</taxon>
        <taxon>Psyllidae</taxon>
        <taxon>Psyllinae</taxon>
        <taxon>Cacopsylla</taxon>
    </lineage>
</organism>
<evidence type="ECO:0000256" key="5">
    <source>
        <dbReference type="ARBA" id="ARBA00022777"/>
    </source>
</evidence>
<evidence type="ECO:0000256" key="7">
    <source>
        <dbReference type="ARBA" id="ARBA00047899"/>
    </source>
</evidence>
<keyword evidence="3" id="KW-0808">Transferase</keyword>
<feature type="compositionally biased region" description="Basic and acidic residues" evidence="10">
    <location>
        <begin position="247"/>
        <end position="256"/>
    </location>
</feature>
<comment type="catalytic activity">
    <reaction evidence="8">
        <text>L-seryl-[protein] + ATP = O-phospho-L-seryl-[protein] + ADP + H(+)</text>
        <dbReference type="Rhea" id="RHEA:17989"/>
        <dbReference type="Rhea" id="RHEA-COMP:9863"/>
        <dbReference type="Rhea" id="RHEA-COMP:11604"/>
        <dbReference type="ChEBI" id="CHEBI:15378"/>
        <dbReference type="ChEBI" id="CHEBI:29999"/>
        <dbReference type="ChEBI" id="CHEBI:30616"/>
        <dbReference type="ChEBI" id="CHEBI:83421"/>
        <dbReference type="ChEBI" id="CHEBI:456216"/>
        <dbReference type="EC" id="2.7.11.1"/>
    </reaction>
</comment>
<keyword evidence="2" id="KW-0723">Serine/threonine-protein kinase</keyword>
<dbReference type="PANTHER" id="PTHR47167">
    <property type="entry name" value="SERINE/THREONINE-PROTEIN KINASE TAO1-LIKE PROTEIN"/>
    <property type="match status" value="1"/>
</dbReference>
<dbReference type="PANTHER" id="PTHR47167:SF4">
    <property type="entry name" value="SERINE_THREONINE-PROTEIN KINASE TAO"/>
    <property type="match status" value="1"/>
</dbReference>
<evidence type="ECO:0000313" key="11">
    <source>
        <dbReference type="EMBL" id="CAG6751348.1"/>
    </source>
</evidence>
<dbReference type="EMBL" id="HBUF01529393">
    <property type="protein sequence ID" value="CAG6751348.1"/>
    <property type="molecule type" value="Transcribed_RNA"/>
</dbReference>
<keyword evidence="9" id="KW-0175">Coiled coil</keyword>
<evidence type="ECO:0000256" key="2">
    <source>
        <dbReference type="ARBA" id="ARBA00022527"/>
    </source>
</evidence>
<evidence type="ECO:0000256" key="1">
    <source>
        <dbReference type="ARBA" id="ARBA00012513"/>
    </source>
</evidence>
<proteinExistence type="predicted"/>
<dbReference type="EC" id="2.7.11.1" evidence="1"/>
<reference evidence="11" key="1">
    <citation type="submission" date="2021-05" db="EMBL/GenBank/DDBJ databases">
        <authorList>
            <person name="Alioto T."/>
            <person name="Alioto T."/>
            <person name="Gomez Garrido J."/>
        </authorList>
    </citation>
    <scope>NUCLEOTIDE SEQUENCE</scope>
</reference>
<evidence type="ECO:0000256" key="10">
    <source>
        <dbReference type="SAM" id="MobiDB-lite"/>
    </source>
</evidence>
<dbReference type="GO" id="GO:0005524">
    <property type="term" value="F:ATP binding"/>
    <property type="evidence" value="ECO:0007669"/>
    <property type="project" value="UniProtKB-KW"/>
</dbReference>
<dbReference type="InterPro" id="IPR051234">
    <property type="entry name" value="TAO_STE20_kinase"/>
</dbReference>
<comment type="catalytic activity">
    <reaction evidence="7">
        <text>L-threonyl-[protein] + ATP = O-phospho-L-threonyl-[protein] + ADP + H(+)</text>
        <dbReference type="Rhea" id="RHEA:46608"/>
        <dbReference type="Rhea" id="RHEA-COMP:11060"/>
        <dbReference type="Rhea" id="RHEA-COMP:11605"/>
        <dbReference type="ChEBI" id="CHEBI:15378"/>
        <dbReference type="ChEBI" id="CHEBI:30013"/>
        <dbReference type="ChEBI" id="CHEBI:30616"/>
        <dbReference type="ChEBI" id="CHEBI:61977"/>
        <dbReference type="ChEBI" id="CHEBI:456216"/>
        <dbReference type="EC" id="2.7.11.1"/>
    </reaction>
</comment>
<evidence type="ECO:0000256" key="8">
    <source>
        <dbReference type="ARBA" id="ARBA00048679"/>
    </source>
</evidence>
<feature type="region of interest" description="Disordered" evidence="10">
    <location>
        <begin position="247"/>
        <end position="285"/>
    </location>
</feature>
<accession>A0A8D9EET5</accession>
<keyword evidence="6" id="KW-0067">ATP-binding</keyword>
<dbReference type="AlphaFoldDB" id="A0A8D9EET5"/>
<evidence type="ECO:0000256" key="3">
    <source>
        <dbReference type="ARBA" id="ARBA00022679"/>
    </source>
</evidence>
<feature type="region of interest" description="Disordered" evidence="10">
    <location>
        <begin position="135"/>
        <end position="172"/>
    </location>
</feature>
<evidence type="ECO:0000256" key="6">
    <source>
        <dbReference type="ARBA" id="ARBA00022840"/>
    </source>
</evidence>
<dbReference type="GO" id="GO:0005737">
    <property type="term" value="C:cytoplasm"/>
    <property type="evidence" value="ECO:0007669"/>
    <property type="project" value="TreeGrafter"/>
</dbReference>
<dbReference type="GO" id="GO:0004674">
    <property type="term" value="F:protein serine/threonine kinase activity"/>
    <property type="evidence" value="ECO:0007669"/>
    <property type="project" value="UniProtKB-KW"/>
</dbReference>
<evidence type="ECO:0000256" key="4">
    <source>
        <dbReference type="ARBA" id="ARBA00022741"/>
    </source>
</evidence>
<evidence type="ECO:0000256" key="9">
    <source>
        <dbReference type="SAM" id="Coils"/>
    </source>
</evidence>
<name>A0A8D9EET5_9HEMI</name>
<feature type="coiled-coil region" evidence="9">
    <location>
        <begin position="37"/>
        <end position="104"/>
    </location>
</feature>
<feature type="coiled-coil region" evidence="9">
    <location>
        <begin position="199"/>
        <end position="228"/>
    </location>
</feature>
<sequence length="502" mass="59587">MSMAGGGGPNNFATIRTTSIVTKQQKEHMQEEMHEQMSGYKRMRREHQAALLKLEEKCKIEMDQHKALLDKEYETLLQQFSKELEKLTAKHSQELEKKAKLSATCEKKLIKGILARQEGDRKVFENAKKKEYKASKERWKRELSQDESTPRRNRESSLQSHKDHLKQVEAADEERLVKGQKDYLNLEARKFRRKKMLALHGLEQELLREELNKRQQQLEQAHSMLLRHHEKTQELEYRQQKSVHALREEQVSRQHQTELTNQEDYMNRSERELRKKHALQLKQQPKSLKQKEMLIRKQFRETCKIQTRQYKALKAQMLSTASKEDQKTVIKKLKHDQRRKLALLGDQYEQSIAEMLQKQSIRLDESQEVECHHLKERLHYELEILMAYQSKNKMQAEAQRNRERKELEDRVSVRRALLEQKMDMETQQFLGERQERIRLLNERHDRELQAFDQESLDMGFSTMALAEAPRENYPDMEAGSLSGSMLSLNHSNSCNSFPEGSL</sequence>
<keyword evidence="4" id="KW-0547">Nucleotide-binding</keyword>
<protein>
    <recommendedName>
        <fullName evidence="1">non-specific serine/threonine protein kinase</fullName>
        <ecNumber evidence="1">2.7.11.1</ecNumber>
    </recommendedName>
</protein>
<keyword evidence="5 11" id="KW-0418">Kinase</keyword>